<reference evidence="3 4" key="1">
    <citation type="journal article" date="2012" name="J. Bacteriol.">
        <title>Genome Sequence of Gallaecimonas xiamenensis Type Strain 3-C-1.</title>
        <authorList>
            <person name="Lai Q."/>
            <person name="Wang L."/>
            <person name="Wang W."/>
            <person name="Shao Z."/>
        </authorList>
    </citation>
    <scope>NUCLEOTIDE SEQUENCE [LARGE SCALE GENOMIC DNA]</scope>
    <source>
        <strain evidence="3 4">3-C-1</strain>
    </source>
</reference>
<dbReference type="Pfam" id="PF00795">
    <property type="entry name" value="CN_hydrolase"/>
    <property type="match status" value="1"/>
</dbReference>
<dbReference type="EMBL" id="AMRI01000009">
    <property type="protein sequence ID" value="EKE75162.1"/>
    <property type="molecule type" value="Genomic_DNA"/>
</dbReference>
<dbReference type="STRING" id="745411.B3C1_07796"/>
<evidence type="ECO:0000313" key="4">
    <source>
        <dbReference type="Proteomes" id="UP000006755"/>
    </source>
</evidence>
<dbReference type="PANTHER" id="PTHR23088:SF50">
    <property type="entry name" value="HYDROLASE YHCX"/>
    <property type="match status" value="1"/>
</dbReference>
<dbReference type="GO" id="GO:0016746">
    <property type="term" value="F:acyltransferase activity"/>
    <property type="evidence" value="ECO:0007669"/>
    <property type="project" value="UniProtKB-KW"/>
</dbReference>
<evidence type="ECO:0000256" key="1">
    <source>
        <dbReference type="ARBA" id="ARBA00010613"/>
    </source>
</evidence>
<dbReference type="PROSITE" id="PS50263">
    <property type="entry name" value="CN_HYDROLASE"/>
    <property type="match status" value="1"/>
</dbReference>
<dbReference type="InterPro" id="IPR001110">
    <property type="entry name" value="UPF0012_CS"/>
</dbReference>
<name>K2JLA7_9GAMM</name>
<keyword evidence="4" id="KW-1185">Reference proteome</keyword>
<proteinExistence type="inferred from homology"/>
<keyword evidence="3" id="KW-0449">Lipoprotein</keyword>
<dbReference type="InterPro" id="IPR003010">
    <property type="entry name" value="C-N_Hydrolase"/>
</dbReference>
<feature type="domain" description="CN hydrolase" evidence="2">
    <location>
        <begin position="24"/>
        <end position="271"/>
    </location>
</feature>
<accession>K2JLA7</accession>
<comment type="similarity">
    <text evidence="1">Belongs to the carbon-nitrogen hydrolase superfamily. NIT1/NIT2 family.</text>
</comment>
<keyword evidence="3" id="KW-0012">Acyltransferase</keyword>
<keyword evidence="3" id="KW-0808">Transferase</keyword>
<sequence length="306" mass="33646">MLNDKCNPPGKAHENQQPRRSAMLSLSACQYRVEALPELASWTAKQAALVAAAPGELLLFPEYASLELLSLQPTRTARHLARSLGALQEVRELFVETYRALSKAFNKGIVMPSIPWQLADGRYVNRAWFAAEGTVQGFVDKQILTRFEAERWQLSPGQPSAPLVFAGQAFGVQICYDVEFPLLTRALVDAGARFILVPSCTDNGAGVNRVRIGCQARALENQTLVVQSPLVGQAPWAPAIFNSLGQAAFYTAPDLGLPDDGILARSKELDPAQSQWLTQALDLDHLEAVRHNGQVLNHRDWAKQRP</sequence>
<dbReference type="PROSITE" id="PS01227">
    <property type="entry name" value="UPF0012"/>
    <property type="match status" value="1"/>
</dbReference>
<dbReference type="InterPro" id="IPR036526">
    <property type="entry name" value="C-N_Hydrolase_sf"/>
</dbReference>
<dbReference type="AlphaFoldDB" id="K2JLA7"/>
<evidence type="ECO:0000313" key="3">
    <source>
        <dbReference type="EMBL" id="EKE75162.1"/>
    </source>
</evidence>
<evidence type="ECO:0000259" key="2">
    <source>
        <dbReference type="PROSITE" id="PS50263"/>
    </source>
</evidence>
<dbReference type="PANTHER" id="PTHR23088">
    <property type="entry name" value="NITRILASE-RELATED"/>
    <property type="match status" value="1"/>
</dbReference>
<dbReference type="eggNOG" id="COG0388">
    <property type="taxonomic scope" value="Bacteria"/>
</dbReference>
<dbReference type="Gene3D" id="3.60.110.10">
    <property type="entry name" value="Carbon-nitrogen hydrolase"/>
    <property type="match status" value="1"/>
</dbReference>
<organism evidence="3 4">
    <name type="scientific">Gallaecimonas xiamenensis 3-C-1</name>
    <dbReference type="NCBI Taxonomy" id="745411"/>
    <lineage>
        <taxon>Bacteria</taxon>
        <taxon>Pseudomonadati</taxon>
        <taxon>Pseudomonadota</taxon>
        <taxon>Gammaproteobacteria</taxon>
        <taxon>Enterobacterales</taxon>
        <taxon>Gallaecimonadaceae</taxon>
        <taxon>Gallaecimonas</taxon>
    </lineage>
</organism>
<gene>
    <name evidence="3" type="ORF">B3C1_07796</name>
</gene>
<dbReference type="Proteomes" id="UP000006755">
    <property type="component" value="Unassembled WGS sequence"/>
</dbReference>
<comment type="caution">
    <text evidence="3">The sequence shown here is derived from an EMBL/GenBank/DDBJ whole genome shotgun (WGS) entry which is preliminary data.</text>
</comment>
<dbReference type="SUPFAM" id="SSF56317">
    <property type="entry name" value="Carbon-nitrogen hydrolase"/>
    <property type="match status" value="1"/>
</dbReference>
<protein>
    <submittedName>
        <fullName evidence="3">Nitrilase/cyanide hydratase and apolipoprotein N-acyltransferase</fullName>
    </submittedName>
</protein>
<dbReference type="OrthoDB" id="9811121at2"/>